<dbReference type="InterPro" id="IPR002491">
    <property type="entry name" value="ABC_transptr_periplasmic_BD"/>
</dbReference>
<gene>
    <name evidence="6" type="ORF">GCM10010211_09000</name>
</gene>
<proteinExistence type="inferred from homology"/>
<dbReference type="PROSITE" id="PS51318">
    <property type="entry name" value="TAT"/>
    <property type="match status" value="1"/>
</dbReference>
<evidence type="ECO:0000256" key="4">
    <source>
        <dbReference type="ARBA" id="ARBA00022729"/>
    </source>
</evidence>
<comment type="caution">
    <text evidence="6">The sequence shown here is derived from an EMBL/GenBank/DDBJ whole genome shotgun (WGS) entry which is preliminary data.</text>
</comment>
<evidence type="ECO:0000313" key="7">
    <source>
        <dbReference type="Proteomes" id="UP000654471"/>
    </source>
</evidence>
<keyword evidence="3" id="KW-0813">Transport</keyword>
<evidence type="ECO:0000259" key="5">
    <source>
        <dbReference type="Pfam" id="PF01497"/>
    </source>
</evidence>
<evidence type="ECO:0000313" key="6">
    <source>
        <dbReference type="EMBL" id="GGU47330.1"/>
    </source>
</evidence>
<reference evidence="7" key="1">
    <citation type="journal article" date="2019" name="Int. J. Syst. Evol. Microbiol.">
        <title>The Global Catalogue of Microorganisms (GCM) 10K type strain sequencing project: providing services to taxonomists for standard genome sequencing and annotation.</title>
        <authorList>
            <consortium name="The Broad Institute Genomics Platform"/>
            <consortium name="The Broad Institute Genome Sequencing Center for Infectious Disease"/>
            <person name="Wu L."/>
            <person name="Ma J."/>
        </authorList>
    </citation>
    <scope>NUCLEOTIDE SEQUENCE [LARGE SCALE GENOMIC DNA]</scope>
    <source>
        <strain evidence="7">JCM 3399</strain>
    </source>
</reference>
<comment type="similarity">
    <text evidence="2">Belongs to the bacterial solute-binding protein 8 family.</text>
</comment>
<dbReference type="EMBL" id="BMRP01000002">
    <property type="protein sequence ID" value="GGU47330.1"/>
    <property type="molecule type" value="Genomic_DNA"/>
</dbReference>
<evidence type="ECO:0000256" key="3">
    <source>
        <dbReference type="ARBA" id="ARBA00022448"/>
    </source>
</evidence>
<dbReference type="Proteomes" id="UP000654471">
    <property type="component" value="Unassembled WGS sequence"/>
</dbReference>
<dbReference type="RefSeq" id="WP_189296548.1">
    <property type="nucleotide sequence ID" value="NZ_BMRP01000002.1"/>
</dbReference>
<dbReference type="PANTHER" id="PTHR30532">
    <property type="entry name" value="IRON III DICITRATE-BINDING PERIPLASMIC PROTEIN"/>
    <property type="match status" value="1"/>
</dbReference>
<protein>
    <submittedName>
        <fullName evidence="6">ABC transporter substrate-binding protein</fullName>
    </submittedName>
</protein>
<feature type="domain" description="Fe/B12 periplasmic-binding" evidence="5">
    <location>
        <begin position="100"/>
        <end position="300"/>
    </location>
</feature>
<dbReference type="PANTHER" id="PTHR30532:SF24">
    <property type="entry name" value="FERRIC ENTEROBACTIN-BINDING PERIPLASMIC PROTEIN FEPB"/>
    <property type="match status" value="1"/>
</dbReference>
<keyword evidence="4" id="KW-0732">Signal</keyword>
<dbReference type="SUPFAM" id="SSF53807">
    <property type="entry name" value="Helical backbone' metal receptor"/>
    <property type="match status" value="1"/>
</dbReference>
<dbReference type="Gene3D" id="3.40.50.1980">
    <property type="entry name" value="Nitrogenase molybdenum iron protein domain"/>
    <property type="match status" value="2"/>
</dbReference>
<sequence>MPPLPDRRRFLTTAAQGLLALGAAGCSPPEAGRRQAVRGRAVWRFTDDAGRTVRLDRRPQRIVAYATSAAALWDYGIRPIGVYGALQRRGGGKDVTVAGDVNLSRVAVVGGTWGHISVERMGRLHPDLVVDPLQYGAPQIDRSSLKLVEELVPRVSIEVYGAKVDTAVRRYVDLAAALGADFTAPELRRGEAAYSAARDRLRRTISGKPGLRVLFASADQDGMRVGKAGFPSLGDFEDLGLDIVKPIGGNRYMEKLSWELADRYPADLILLDVRSSSLQPADLSSNGLWRNLPAVRAGQLGPWNPEPSLSHHGMAKAYASLARSLAGARPHIA</sequence>
<name>A0ABQ2UP94_9ACTN</name>
<evidence type="ECO:0000256" key="2">
    <source>
        <dbReference type="ARBA" id="ARBA00008814"/>
    </source>
</evidence>
<organism evidence="6 7">
    <name type="scientific">Streptomyces albospinus</name>
    <dbReference type="NCBI Taxonomy" id="285515"/>
    <lineage>
        <taxon>Bacteria</taxon>
        <taxon>Bacillati</taxon>
        <taxon>Actinomycetota</taxon>
        <taxon>Actinomycetes</taxon>
        <taxon>Kitasatosporales</taxon>
        <taxon>Streptomycetaceae</taxon>
        <taxon>Streptomyces</taxon>
    </lineage>
</organism>
<accession>A0ABQ2UP94</accession>
<evidence type="ECO:0000256" key="1">
    <source>
        <dbReference type="ARBA" id="ARBA00004196"/>
    </source>
</evidence>
<comment type="subcellular location">
    <subcellularLocation>
        <location evidence="1">Cell envelope</location>
    </subcellularLocation>
</comment>
<dbReference type="Pfam" id="PF01497">
    <property type="entry name" value="Peripla_BP_2"/>
    <property type="match status" value="1"/>
</dbReference>
<dbReference type="InterPro" id="IPR006311">
    <property type="entry name" value="TAT_signal"/>
</dbReference>
<keyword evidence="7" id="KW-1185">Reference proteome</keyword>
<dbReference type="InterPro" id="IPR051313">
    <property type="entry name" value="Bact_iron-sidero_bind"/>
</dbReference>
<dbReference type="PROSITE" id="PS51257">
    <property type="entry name" value="PROKAR_LIPOPROTEIN"/>
    <property type="match status" value="1"/>
</dbReference>